<dbReference type="Gene3D" id="3.90.870.20">
    <property type="entry name" value="Carbamoyltransferase, C-terminal domain"/>
    <property type="match status" value="1"/>
</dbReference>
<evidence type="ECO:0000313" key="5">
    <source>
        <dbReference type="Proteomes" id="UP000546642"/>
    </source>
</evidence>
<dbReference type="SUPFAM" id="SSF53067">
    <property type="entry name" value="Actin-like ATPase domain"/>
    <property type="match status" value="1"/>
</dbReference>
<accession>A0A7W9YNA2</accession>
<keyword evidence="4" id="KW-0808">Transferase</keyword>
<dbReference type="Pfam" id="PF02543">
    <property type="entry name" value="Carbam_trans_N"/>
    <property type="match status" value="2"/>
</dbReference>
<evidence type="ECO:0000259" key="3">
    <source>
        <dbReference type="Pfam" id="PF16861"/>
    </source>
</evidence>
<feature type="domain" description="Carbamoyltransferase C-terminal" evidence="3">
    <location>
        <begin position="396"/>
        <end position="568"/>
    </location>
</feature>
<dbReference type="EMBL" id="JACHDS010000001">
    <property type="protein sequence ID" value="MBB6175125.1"/>
    <property type="molecule type" value="Genomic_DNA"/>
</dbReference>
<dbReference type="PANTHER" id="PTHR34847">
    <property type="entry name" value="NODULATION PROTEIN U"/>
    <property type="match status" value="1"/>
</dbReference>
<dbReference type="InterPro" id="IPR038152">
    <property type="entry name" value="Carbam_trans_C_sf"/>
</dbReference>
<evidence type="ECO:0000313" key="4">
    <source>
        <dbReference type="EMBL" id="MBB6175125.1"/>
    </source>
</evidence>
<evidence type="ECO:0000256" key="1">
    <source>
        <dbReference type="ARBA" id="ARBA00006129"/>
    </source>
</evidence>
<dbReference type="PANTHER" id="PTHR34847:SF1">
    <property type="entry name" value="NODULATION PROTEIN U"/>
    <property type="match status" value="1"/>
</dbReference>
<feature type="domain" description="Carbamoyltransferase" evidence="2">
    <location>
        <begin position="115"/>
        <end position="338"/>
    </location>
</feature>
<dbReference type="InterPro" id="IPR003696">
    <property type="entry name" value="Carbtransf_dom"/>
</dbReference>
<keyword evidence="5" id="KW-1185">Reference proteome</keyword>
<dbReference type="Proteomes" id="UP000546642">
    <property type="component" value="Unassembled WGS sequence"/>
</dbReference>
<dbReference type="InterPro" id="IPR043129">
    <property type="entry name" value="ATPase_NBD"/>
</dbReference>
<gene>
    <name evidence="4" type="ORF">HNR23_005185</name>
</gene>
<organism evidence="4 5">
    <name type="scientific">Nocardiopsis mwathae</name>
    <dbReference type="NCBI Taxonomy" id="1472723"/>
    <lineage>
        <taxon>Bacteria</taxon>
        <taxon>Bacillati</taxon>
        <taxon>Actinomycetota</taxon>
        <taxon>Actinomycetes</taxon>
        <taxon>Streptosporangiales</taxon>
        <taxon>Nocardiopsidaceae</taxon>
        <taxon>Nocardiopsis</taxon>
    </lineage>
</organism>
<protein>
    <submittedName>
        <fullName evidence="4">Putative NodU family carbamoyl transferase</fullName>
    </submittedName>
</protein>
<name>A0A7W9YNA2_9ACTN</name>
<comment type="similarity">
    <text evidence="1">Belongs to the NodU/CmcH family.</text>
</comment>
<evidence type="ECO:0000259" key="2">
    <source>
        <dbReference type="Pfam" id="PF02543"/>
    </source>
</evidence>
<dbReference type="InterPro" id="IPR031730">
    <property type="entry name" value="Carbam_trans_C"/>
</dbReference>
<comment type="caution">
    <text evidence="4">The sequence shown here is derived from an EMBL/GenBank/DDBJ whole genome shotgun (WGS) entry which is preliminary data.</text>
</comment>
<reference evidence="4 5" key="1">
    <citation type="submission" date="2020-08" db="EMBL/GenBank/DDBJ databases">
        <title>Sequencing the genomes of 1000 actinobacteria strains.</title>
        <authorList>
            <person name="Klenk H.-P."/>
        </authorList>
    </citation>
    <scope>NUCLEOTIDE SEQUENCE [LARGE SCALE GENOMIC DNA]</scope>
    <source>
        <strain evidence="4 5">DSM 46659</strain>
    </source>
</reference>
<dbReference type="GO" id="GO:0016740">
    <property type="term" value="F:transferase activity"/>
    <property type="evidence" value="ECO:0007669"/>
    <property type="project" value="UniProtKB-KW"/>
</dbReference>
<sequence length="670" mass="73456">MAVLGLSGLFSTEEQDYDPATFHGFYHDAAACLVENSQTLAAIEEERLNRDKHTNRFPARAARACLEVAGLRPQDISHVAYFFEEEFTDRDVARVGLQDPRMPLRGARGLVHDRLAAALGSAAVRDLPITFVSHHRTHAASAYHDSGLSSALVFVCDGNGERDGLSVFHGADGDLRRLRGYPRDRSLGHFYTAITRMVGYRDFDEYKVMGLASFGDPARYRDVLAPLCTLGPDGEYDLRLDDLLGALFDAGLRPRRAHEPLRDEHRDLAAAAQDLVERVSLHLIGHWLNRTGLRDLCLAGGVAQNTSLNGRLLGLPTLDHVYVPAAAHDAGGALGAAMVVDRETRGRATPSPGHRYSANAYLGAALGTETEIAARLALWSDFIEVDRPAAIETTIAKELADGAVIGWAQGRAEFGPRALGNRSIFADPRPSANRDRVNLLIKQREDYRPFAPVVTEPDAARFFDLSTTSADHSYMGFVVPVRPEHRAYLGAVTHVDGTARVQTLREQDNPLVWRLLKEFERVTDVPVLLNTSFNNHAEPIVQSVDDAVATFLTTGLSLLVVGPYLVRRRTTAADPEGGDGVLRALRSSTLELMPFCEIRHSVGRLGEHRSIVRTAHPMRPTPISPGAQELLTGGGRIADRALPPEAERDLLCEVHALWNDRLVRVVPGSR</sequence>
<dbReference type="InterPro" id="IPR051338">
    <property type="entry name" value="NodU/CmcH_Carbamoyltrnsfr"/>
</dbReference>
<dbReference type="RefSeq" id="WP_184079594.1">
    <property type="nucleotide sequence ID" value="NZ_JACHDS010000001.1"/>
</dbReference>
<dbReference type="AlphaFoldDB" id="A0A7W9YNA2"/>
<dbReference type="Pfam" id="PF16861">
    <property type="entry name" value="Carbam_trans_C"/>
    <property type="match status" value="1"/>
</dbReference>
<proteinExistence type="inferred from homology"/>
<feature type="domain" description="Carbamoyltransferase" evidence="2">
    <location>
        <begin position="25"/>
        <end position="79"/>
    </location>
</feature>
<dbReference type="Gene3D" id="3.30.420.40">
    <property type="match status" value="2"/>
</dbReference>